<name>A0A2T5J6X5_9SPHI</name>
<dbReference type="OrthoDB" id="796201at2"/>
<dbReference type="RefSeq" id="WP_107829649.1">
    <property type="nucleotide sequence ID" value="NZ_CP160205.1"/>
</dbReference>
<sequence>MSLISFLKKLWASVKSLFDSLPTEYQSAIHLGVIVAENIKKAVDSPTADILTAIIPGDVDDKIKTVLRQQLPQLLAELKLADNCGELTEPEAIANCAIQTLQQLEGDIKSAFLHNIAILVAQIAADGKLTWSDGVYLLEWYYKNKFEPAE</sequence>
<evidence type="ECO:0000313" key="1">
    <source>
        <dbReference type="EMBL" id="PTQ94904.1"/>
    </source>
</evidence>
<accession>A0A2T5J6X5</accession>
<protein>
    <submittedName>
        <fullName evidence="1">Uncharacterized protein</fullName>
    </submittedName>
</protein>
<gene>
    <name evidence="1" type="ORF">C8P68_106118</name>
</gene>
<dbReference type="AlphaFoldDB" id="A0A2T5J6X5"/>
<reference evidence="1 2" key="1">
    <citation type="submission" date="2018-04" db="EMBL/GenBank/DDBJ databases">
        <title>Genomic Encyclopedia of Archaeal and Bacterial Type Strains, Phase II (KMG-II): from individual species to whole genera.</title>
        <authorList>
            <person name="Goeker M."/>
        </authorList>
    </citation>
    <scope>NUCLEOTIDE SEQUENCE [LARGE SCALE GENOMIC DNA]</scope>
    <source>
        <strain evidence="1 2">DSM 26809</strain>
    </source>
</reference>
<proteinExistence type="predicted"/>
<dbReference type="Proteomes" id="UP000244168">
    <property type="component" value="Unassembled WGS sequence"/>
</dbReference>
<evidence type="ECO:0000313" key="2">
    <source>
        <dbReference type="Proteomes" id="UP000244168"/>
    </source>
</evidence>
<comment type="caution">
    <text evidence="1">The sequence shown here is derived from an EMBL/GenBank/DDBJ whole genome shotgun (WGS) entry which is preliminary data.</text>
</comment>
<dbReference type="EMBL" id="QAOQ01000006">
    <property type="protein sequence ID" value="PTQ94904.1"/>
    <property type="molecule type" value="Genomic_DNA"/>
</dbReference>
<organism evidence="1 2">
    <name type="scientific">Mucilaginibacter yixingensis</name>
    <dbReference type="NCBI Taxonomy" id="1295612"/>
    <lineage>
        <taxon>Bacteria</taxon>
        <taxon>Pseudomonadati</taxon>
        <taxon>Bacteroidota</taxon>
        <taxon>Sphingobacteriia</taxon>
        <taxon>Sphingobacteriales</taxon>
        <taxon>Sphingobacteriaceae</taxon>
        <taxon>Mucilaginibacter</taxon>
    </lineage>
</organism>
<keyword evidence="2" id="KW-1185">Reference proteome</keyword>